<dbReference type="Ensembl" id="ENSNBRT00000005506.1">
    <property type="protein sequence ID" value="ENSNBRP00000005347.1"/>
    <property type="gene ID" value="ENSNBRG00000003711.1"/>
</dbReference>
<keyword evidence="9" id="KW-1185">Reference proteome</keyword>
<keyword evidence="6" id="KW-0333">Golgi apparatus</keyword>
<organism evidence="8 9">
    <name type="scientific">Neolamprologus brichardi</name>
    <name type="common">Fairy cichlid</name>
    <name type="synonym">Lamprologus brichardi</name>
    <dbReference type="NCBI Taxonomy" id="32507"/>
    <lineage>
        <taxon>Eukaryota</taxon>
        <taxon>Metazoa</taxon>
        <taxon>Chordata</taxon>
        <taxon>Craniata</taxon>
        <taxon>Vertebrata</taxon>
        <taxon>Euteleostomi</taxon>
        <taxon>Actinopterygii</taxon>
        <taxon>Neopterygii</taxon>
        <taxon>Teleostei</taxon>
        <taxon>Neoteleostei</taxon>
        <taxon>Acanthomorphata</taxon>
        <taxon>Ovalentaria</taxon>
        <taxon>Cichlomorphae</taxon>
        <taxon>Cichliformes</taxon>
        <taxon>Cichlidae</taxon>
        <taxon>African cichlids</taxon>
        <taxon>Pseudocrenilabrinae</taxon>
        <taxon>Lamprologini</taxon>
        <taxon>Neolamprologus</taxon>
    </lineage>
</organism>
<reference evidence="8" key="2">
    <citation type="submission" date="2025-09" db="UniProtKB">
        <authorList>
            <consortium name="Ensembl"/>
        </authorList>
    </citation>
    <scope>IDENTIFICATION</scope>
</reference>
<evidence type="ECO:0000256" key="4">
    <source>
        <dbReference type="ARBA" id="ARBA00022448"/>
    </source>
</evidence>
<dbReference type="PANTHER" id="PTHR31658">
    <property type="entry name" value="CONSERVED OLIGOMERIC GOLGI COMPLEX SUBUNIT 1"/>
    <property type="match status" value="1"/>
</dbReference>
<dbReference type="InterPro" id="IPR033370">
    <property type="entry name" value="COG1"/>
</dbReference>
<evidence type="ECO:0000256" key="5">
    <source>
        <dbReference type="ARBA" id="ARBA00022927"/>
    </source>
</evidence>
<evidence type="ECO:0000256" key="1">
    <source>
        <dbReference type="ARBA" id="ARBA00004395"/>
    </source>
</evidence>
<dbReference type="GO" id="GO:0000139">
    <property type="term" value="C:Golgi membrane"/>
    <property type="evidence" value="ECO:0007669"/>
    <property type="project" value="UniProtKB-SubCell"/>
</dbReference>
<dbReference type="Proteomes" id="UP000261580">
    <property type="component" value="Unassembled WGS sequence"/>
</dbReference>
<reference evidence="8" key="1">
    <citation type="submission" date="2025-08" db="UniProtKB">
        <authorList>
            <consortium name="Ensembl"/>
        </authorList>
    </citation>
    <scope>IDENTIFICATION</scope>
</reference>
<dbReference type="AlphaFoldDB" id="A0A3Q4GPN8"/>
<keyword evidence="4" id="KW-0813">Transport</keyword>
<comment type="similarity">
    <text evidence="2">Belongs to the COG1 family.</text>
</comment>
<sequence length="451" mass="49552">RGRAVSDQAIAEALVSIMLLEDSSPRQALADFLLARKSSIHQLLNQPQHGIPSSSSFNRFIDSSAVEEALRGGCLACVHHILSFIRSQLAAVSPDSRPVCLSAVLFMARLCQSMGKLCPNLKHCILGKQGGLDSAAKGTPRQGRKLGKLTEVRPSQDKWEALKEELLGCSMEAYRIWSAALSKVRHSHTSLFFMQTSAGTILATATNWEDLEIQEEAESGSSVTSKIRLPVQPTWFVQSLLFQLCVEINRVGGHALPRSTLQEFLQTCLTEVLHHYHSLTQTSSTCISLSSVYQYDLRGFRPVQSSSGFHETCDWLESFIDPFDLDVFTPHLNASLNRLSQRTLVLLGLLTGSEKQFALRSSSLNSQDPYNILPLASSQIRFGLLPLSVSHVQKSKAASRSSEAPQQLVSFAAGSDDSFRPGSLFRQLADQDEDTAATSLFKLNWLSGMGK</sequence>
<keyword evidence="5" id="KW-0653">Protein transport</keyword>
<evidence type="ECO:0000256" key="7">
    <source>
        <dbReference type="ARBA" id="ARBA00023136"/>
    </source>
</evidence>
<dbReference type="Bgee" id="ENSNBRG00000003711">
    <property type="expression patterns" value="Expressed in blood and 9 other cell types or tissues"/>
</dbReference>
<keyword evidence="7" id="KW-0472">Membrane</keyword>
<evidence type="ECO:0000256" key="6">
    <source>
        <dbReference type="ARBA" id="ARBA00023034"/>
    </source>
</evidence>
<comment type="subcellular location">
    <subcellularLocation>
        <location evidence="1">Golgi apparatus membrane</location>
        <topology evidence="1">Peripheral membrane protein</topology>
    </subcellularLocation>
</comment>
<proteinExistence type="inferred from homology"/>
<evidence type="ECO:0000313" key="9">
    <source>
        <dbReference type="Proteomes" id="UP000261580"/>
    </source>
</evidence>
<evidence type="ECO:0000256" key="3">
    <source>
        <dbReference type="ARBA" id="ARBA00020978"/>
    </source>
</evidence>
<dbReference type="GO" id="GO:0017119">
    <property type="term" value="C:Golgi transport complex"/>
    <property type="evidence" value="ECO:0007669"/>
    <property type="project" value="InterPro"/>
</dbReference>
<evidence type="ECO:0000313" key="8">
    <source>
        <dbReference type="Ensembl" id="ENSNBRP00000005347.1"/>
    </source>
</evidence>
<protein>
    <recommendedName>
        <fullName evidence="3">Conserved oligomeric Golgi complex subunit 1</fullName>
    </recommendedName>
</protein>
<dbReference type="GO" id="GO:0006891">
    <property type="term" value="P:intra-Golgi vesicle-mediated transport"/>
    <property type="evidence" value="ECO:0007669"/>
    <property type="project" value="InterPro"/>
</dbReference>
<evidence type="ECO:0000256" key="2">
    <source>
        <dbReference type="ARBA" id="ARBA00006653"/>
    </source>
</evidence>
<dbReference type="PANTHER" id="PTHR31658:SF0">
    <property type="entry name" value="CONSERVED OLIGOMERIC GOLGI COMPLEX SUBUNIT 1"/>
    <property type="match status" value="1"/>
</dbReference>
<dbReference type="GO" id="GO:0015031">
    <property type="term" value="P:protein transport"/>
    <property type="evidence" value="ECO:0007669"/>
    <property type="project" value="UniProtKB-KW"/>
</dbReference>
<dbReference type="GeneTree" id="ENSGT00390000017136"/>
<name>A0A3Q4GPN8_NEOBR</name>
<accession>A0A3Q4GPN8</accession>